<dbReference type="Proteomes" id="UP000232145">
    <property type="component" value="Unassembled WGS sequence"/>
</dbReference>
<dbReference type="PANTHER" id="PTHR45036">
    <property type="entry name" value="METHYLTRANSFERASE LIKE 7B"/>
    <property type="match status" value="1"/>
</dbReference>
<dbReference type="SUPFAM" id="SSF53335">
    <property type="entry name" value="S-adenosyl-L-methionine-dependent methyltransferases"/>
    <property type="match status" value="1"/>
</dbReference>
<gene>
    <name evidence="2" type="ORF">CH364_18480</name>
</gene>
<name>A0A2N0AFH3_9LEPT</name>
<keyword evidence="3" id="KW-1185">Reference proteome</keyword>
<accession>A0A2N0AFH3</accession>
<dbReference type="Gene3D" id="3.40.50.150">
    <property type="entry name" value="Vaccinia Virus protein VP39"/>
    <property type="match status" value="1"/>
</dbReference>
<dbReference type="PANTHER" id="PTHR45036:SF1">
    <property type="entry name" value="METHYLTRANSFERASE LIKE 7A"/>
    <property type="match status" value="1"/>
</dbReference>
<dbReference type="Pfam" id="PF08241">
    <property type="entry name" value="Methyltransf_11"/>
    <property type="match status" value="1"/>
</dbReference>
<proteinExistence type="predicted"/>
<sequence length="210" mass="24478">MCTQKISKLSLVNAYFFHYLQRYMHYKYRNIKYNIYANLPNTIVELGPGVGSNMRYYKQNTTLLAIEPNLGMHHLLQKSAQKYKVNLEILNLYADKLPFANSTIDTIVCSLVLCTVEDPILVLNEIKRVLKPGGKFIFLEHVEANKGTLLKWIQDKLHYPWHWFFEGCNLNRDTYNTLIDAGFSNLKIEKLSLKTIFFPIRPHIYGIASK</sequence>
<reference evidence="2 3" key="1">
    <citation type="submission" date="2017-07" db="EMBL/GenBank/DDBJ databases">
        <title>Leptospira spp. isolated from tropical soils.</title>
        <authorList>
            <person name="Thibeaux R."/>
            <person name="Iraola G."/>
            <person name="Ferres I."/>
            <person name="Bierque E."/>
            <person name="Girault D."/>
            <person name="Soupe-Gilbert M.-E."/>
            <person name="Picardeau M."/>
            <person name="Goarant C."/>
        </authorList>
    </citation>
    <scope>NUCLEOTIDE SEQUENCE [LARGE SCALE GENOMIC DNA]</scope>
    <source>
        <strain evidence="2 3">FH2-B-A1</strain>
    </source>
</reference>
<organism evidence="2 3">
    <name type="scientific">Leptospira harrisiae</name>
    <dbReference type="NCBI Taxonomy" id="2023189"/>
    <lineage>
        <taxon>Bacteria</taxon>
        <taxon>Pseudomonadati</taxon>
        <taxon>Spirochaetota</taxon>
        <taxon>Spirochaetia</taxon>
        <taxon>Leptospirales</taxon>
        <taxon>Leptospiraceae</taxon>
        <taxon>Leptospira</taxon>
    </lineage>
</organism>
<dbReference type="InterPro" id="IPR029063">
    <property type="entry name" value="SAM-dependent_MTases_sf"/>
</dbReference>
<dbReference type="InterPro" id="IPR052356">
    <property type="entry name" value="Thiol_S-MT"/>
</dbReference>
<evidence type="ECO:0000259" key="1">
    <source>
        <dbReference type="Pfam" id="PF08241"/>
    </source>
</evidence>
<dbReference type="CDD" id="cd02440">
    <property type="entry name" value="AdoMet_MTases"/>
    <property type="match status" value="1"/>
</dbReference>
<evidence type="ECO:0000313" key="2">
    <source>
        <dbReference type="EMBL" id="PJZ83057.1"/>
    </source>
</evidence>
<comment type="caution">
    <text evidence="2">The sequence shown here is derived from an EMBL/GenBank/DDBJ whole genome shotgun (WGS) entry which is preliminary data.</text>
</comment>
<dbReference type="AlphaFoldDB" id="A0A2N0AFH3"/>
<dbReference type="EMBL" id="NPDX01000008">
    <property type="protein sequence ID" value="PJZ83057.1"/>
    <property type="molecule type" value="Genomic_DNA"/>
</dbReference>
<protein>
    <recommendedName>
        <fullName evidence="1">Methyltransferase type 11 domain-containing protein</fullName>
    </recommendedName>
</protein>
<feature type="domain" description="Methyltransferase type 11" evidence="1">
    <location>
        <begin position="45"/>
        <end position="138"/>
    </location>
</feature>
<evidence type="ECO:0000313" key="3">
    <source>
        <dbReference type="Proteomes" id="UP000232145"/>
    </source>
</evidence>
<dbReference type="RefSeq" id="WP_100745191.1">
    <property type="nucleotide sequence ID" value="NZ_NPDW01000008.1"/>
</dbReference>
<dbReference type="InterPro" id="IPR013216">
    <property type="entry name" value="Methyltransf_11"/>
</dbReference>
<dbReference type="OrthoDB" id="9772751at2"/>
<dbReference type="GO" id="GO:0008757">
    <property type="term" value="F:S-adenosylmethionine-dependent methyltransferase activity"/>
    <property type="evidence" value="ECO:0007669"/>
    <property type="project" value="InterPro"/>
</dbReference>